<comment type="caution">
    <text evidence="1">The sequence shown here is derived from an EMBL/GenBank/DDBJ whole genome shotgun (WGS) entry which is preliminary data.</text>
</comment>
<dbReference type="PANTHER" id="PTHR47262">
    <property type="entry name" value="OS02G0132600 PROTEIN"/>
    <property type="match status" value="1"/>
</dbReference>
<dbReference type="PANTHER" id="PTHR47262:SF1">
    <property type="entry name" value="OS02G0132600 PROTEIN"/>
    <property type="match status" value="1"/>
</dbReference>
<dbReference type="EMBL" id="JAAMPC010000017">
    <property type="protein sequence ID" value="KAG2249036.1"/>
    <property type="molecule type" value="Genomic_DNA"/>
</dbReference>
<evidence type="ECO:0000313" key="1">
    <source>
        <dbReference type="EMBL" id="KAG2249036.1"/>
    </source>
</evidence>
<sequence>METPKPPDAAEAVAGEYPEMDFIGQGMESWGSFPDILTPLKSFIDPSNTGQQDSGGTTSLAGLVSTGFGVKTRSQLMKKLSKGCARKLGQETTFEVLFKMGKEAGEREYNARIQLCVENARRSNDAEYVLDQVGKAIEYLKEMRQGGFSIKEGTYGPFFRYLVDMEMVEEFQILKSSLGRQVLSLLRGLPTMRCFLDPKYHLVALCEKDRKENLQKVLEIVDITKVSSAEVLKSVFEYLGKSLLESVAMKLLWQLRDSGEVEAVSNLIFSYASCIPNSTVLNKC</sequence>
<dbReference type="OrthoDB" id="767661at2759"/>
<proteinExistence type="predicted"/>
<evidence type="ECO:0000313" key="2">
    <source>
        <dbReference type="Proteomes" id="UP000886595"/>
    </source>
</evidence>
<keyword evidence="2" id="KW-1185">Reference proteome</keyword>
<gene>
    <name evidence="1" type="ORF">Bca52824_088664</name>
</gene>
<reference evidence="1 2" key="1">
    <citation type="submission" date="2020-02" db="EMBL/GenBank/DDBJ databases">
        <authorList>
            <person name="Ma Q."/>
            <person name="Huang Y."/>
            <person name="Song X."/>
            <person name="Pei D."/>
        </authorList>
    </citation>
    <scope>NUCLEOTIDE SEQUENCE [LARGE SCALE GENOMIC DNA]</scope>
    <source>
        <strain evidence="1">Sxm20200214</strain>
        <tissue evidence="1">Leaf</tissue>
    </source>
</reference>
<organism evidence="1 2">
    <name type="scientific">Brassica carinata</name>
    <name type="common">Ethiopian mustard</name>
    <name type="synonym">Abyssinian cabbage</name>
    <dbReference type="NCBI Taxonomy" id="52824"/>
    <lineage>
        <taxon>Eukaryota</taxon>
        <taxon>Viridiplantae</taxon>
        <taxon>Streptophyta</taxon>
        <taxon>Embryophyta</taxon>
        <taxon>Tracheophyta</taxon>
        <taxon>Spermatophyta</taxon>
        <taxon>Magnoliopsida</taxon>
        <taxon>eudicotyledons</taxon>
        <taxon>Gunneridae</taxon>
        <taxon>Pentapetalae</taxon>
        <taxon>rosids</taxon>
        <taxon>malvids</taxon>
        <taxon>Brassicales</taxon>
        <taxon>Brassicaceae</taxon>
        <taxon>Brassiceae</taxon>
        <taxon>Brassica</taxon>
    </lineage>
</organism>
<protein>
    <submittedName>
        <fullName evidence="1">Uncharacterized protein</fullName>
    </submittedName>
</protein>
<dbReference type="AlphaFoldDB" id="A0A8X7TR19"/>
<name>A0A8X7TR19_BRACI</name>
<dbReference type="Proteomes" id="UP000886595">
    <property type="component" value="Unassembled WGS sequence"/>
</dbReference>
<accession>A0A8X7TR19</accession>